<evidence type="ECO:0000313" key="2">
    <source>
        <dbReference type="EMBL" id="KAB8079723.1"/>
    </source>
</evidence>
<keyword evidence="3" id="KW-1185">Reference proteome</keyword>
<dbReference type="PANTHER" id="PTHR11465">
    <property type="entry name" value="CATALASE"/>
    <property type="match status" value="1"/>
</dbReference>
<sequence>MMASHPLQAIGEAVGANGSQVNGCSKLRERGDDGPYFTNNEAIPFPDPAHSEMVGGLPLVSDIHLLQKQQHSNRSKDLERMAEVFPDLARNPRGFAIKFYTGEGIYDIVGLNFAYSPQNFLPDHNSLFDLLSNTREGNHAGLMFFSNHGTPKSMLTITTKGNKDGTFVYIKYHFIADNGQRQFTARGEEITSAAYFQIMQPEDADPTKLGFDPFDVTKVWSKKQFPLQEFDKLVLNKTPENFHQDVEQAAFLPGSMAPGIKDSPDPLLFDSQLRYVPNSFVHRFRPDVAEAPYQVADNNVRRKSHFFHEGKPSEYGQPRALCREVMNDEARRQLHDSATSEACGSKFNDVEAQAEKAGKEPKFMPSAPTDKLVGKCPATNIYNV</sequence>
<organism evidence="2 3">
    <name type="scientific">Aspergillus leporis</name>
    <dbReference type="NCBI Taxonomy" id="41062"/>
    <lineage>
        <taxon>Eukaryota</taxon>
        <taxon>Fungi</taxon>
        <taxon>Dikarya</taxon>
        <taxon>Ascomycota</taxon>
        <taxon>Pezizomycotina</taxon>
        <taxon>Eurotiomycetes</taxon>
        <taxon>Eurotiomycetidae</taxon>
        <taxon>Eurotiales</taxon>
        <taxon>Aspergillaceae</taxon>
        <taxon>Aspergillus</taxon>
        <taxon>Aspergillus subgen. Circumdati</taxon>
    </lineage>
</organism>
<dbReference type="GO" id="GO:0042744">
    <property type="term" value="P:hydrogen peroxide catabolic process"/>
    <property type="evidence" value="ECO:0007669"/>
    <property type="project" value="TreeGrafter"/>
</dbReference>
<dbReference type="InterPro" id="IPR018028">
    <property type="entry name" value="Catalase"/>
</dbReference>
<gene>
    <name evidence="2" type="ORF">BDV29DRAFT_187048</name>
</gene>
<accession>A0A5N5XG48</accession>
<dbReference type="PANTHER" id="PTHR11465:SF13">
    <property type="entry name" value="CATALASE (EUROFUNG)"/>
    <property type="match status" value="1"/>
</dbReference>
<dbReference type="EMBL" id="ML732149">
    <property type="protein sequence ID" value="KAB8079723.1"/>
    <property type="molecule type" value="Genomic_DNA"/>
</dbReference>
<dbReference type="SUPFAM" id="SSF56634">
    <property type="entry name" value="Heme-dependent catalase-like"/>
    <property type="match status" value="1"/>
</dbReference>
<protein>
    <submittedName>
        <fullName evidence="2">Catalase-like domain-containing protein</fullName>
    </submittedName>
</protein>
<evidence type="ECO:0000313" key="3">
    <source>
        <dbReference type="Proteomes" id="UP000326565"/>
    </source>
</evidence>
<dbReference type="InterPro" id="IPR020835">
    <property type="entry name" value="Catalase_sf"/>
</dbReference>
<dbReference type="PROSITE" id="PS51402">
    <property type="entry name" value="CATALASE_3"/>
    <property type="match status" value="1"/>
</dbReference>
<dbReference type="GO" id="GO:0020037">
    <property type="term" value="F:heme binding"/>
    <property type="evidence" value="ECO:0007669"/>
    <property type="project" value="InterPro"/>
</dbReference>
<proteinExistence type="predicted"/>
<dbReference type="SMART" id="SM01060">
    <property type="entry name" value="Catalase"/>
    <property type="match status" value="1"/>
</dbReference>
<reference evidence="2 3" key="1">
    <citation type="submission" date="2019-04" db="EMBL/GenBank/DDBJ databases">
        <title>Friends and foes A comparative genomics study of 23 Aspergillus species from section Flavi.</title>
        <authorList>
            <consortium name="DOE Joint Genome Institute"/>
            <person name="Kjaerbolling I."/>
            <person name="Vesth T."/>
            <person name="Frisvad J.C."/>
            <person name="Nybo J.L."/>
            <person name="Theobald S."/>
            <person name="Kildgaard S."/>
            <person name="Isbrandt T."/>
            <person name="Kuo A."/>
            <person name="Sato A."/>
            <person name="Lyhne E.K."/>
            <person name="Kogle M.E."/>
            <person name="Wiebenga A."/>
            <person name="Kun R.S."/>
            <person name="Lubbers R.J."/>
            <person name="Makela M.R."/>
            <person name="Barry K."/>
            <person name="Chovatia M."/>
            <person name="Clum A."/>
            <person name="Daum C."/>
            <person name="Haridas S."/>
            <person name="He G."/>
            <person name="LaButti K."/>
            <person name="Lipzen A."/>
            <person name="Mondo S."/>
            <person name="Riley R."/>
            <person name="Salamov A."/>
            <person name="Simmons B.A."/>
            <person name="Magnuson J.K."/>
            <person name="Henrissat B."/>
            <person name="Mortensen U.H."/>
            <person name="Larsen T.O."/>
            <person name="Devries R.P."/>
            <person name="Grigoriev I.V."/>
            <person name="Machida M."/>
            <person name="Baker S.E."/>
            <person name="Andersen M.R."/>
        </authorList>
    </citation>
    <scope>NUCLEOTIDE SEQUENCE [LARGE SCALE GENOMIC DNA]</scope>
    <source>
        <strain evidence="2 3">CBS 151.66</strain>
    </source>
</reference>
<dbReference type="Pfam" id="PF00199">
    <property type="entry name" value="Catalase"/>
    <property type="match status" value="3"/>
</dbReference>
<dbReference type="Gene3D" id="2.40.180.10">
    <property type="entry name" value="Catalase core domain"/>
    <property type="match status" value="2"/>
</dbReference>
<dbReference type="GO" id="GO:0004096">
    <property type="term" value="F:catalase activity"/>
    <property type="evidence" value="ECO:0007669"/>
    <property type="project" value="InterPro"/>
</dbReference>
<dbReference type="AlphaFoldDB" id="A0A5N5XG48"/>
<name>A0A5N5XG48_9EURO</name>
<dbReference type="InterPro" id="IPR011614">
    <property type="entry name" value="Catalase_core"/>
</dbReference>
<dbReference type="Proteomes" id="UP000326565">
    <property type="component" value="Unassembled WGS sequence"/>
</dbReference>
<dbReference type="GO" id="GO:0042542">
    <property type="term" value="P:response to hydrogen peroxide"/>
    <property type="evidence" value="ECO:0007669"/>
    <property type="project" value="TreeGrafter"/>
</dbReference>
<feature type="domain" description="Catalase core" evidence="1">
    <location>
        <begin position="38"/>
        <end position="319"/>
    </location>
</feature>
<dbReference type="GO" id="GO:0005777">
    <property type="term" value="C:peroxisome"/>
    <property type="evidence" value="ECO:0007669"/>
    <property type="project" value="TreeGrafter"/>
</dbReference>
<evidence type="ECO:0000259" key="1">
    <source>
        <dbReference type="SMART" id="SM01060"/>
    </source>
</evidence>
<dbReference type="OrthoDB" id="6880011at2759"/>
<dbReference type="GO" id="GO:0005739">
    <property type="term" value="C:mitochondrion"/>
    <property type="evidence" value="ECO:0007669"/>
    <property type="project" value="TreeGrafter"/>
</dbReference>